<dbReference type="Gene3D" id="2.60.120.10">
    <property type="entry name" value="Jelly Rolls"/>
    <property type="match status" value="1"/>
</dbReference>
<dbReference type="InterPro" id="IPR014710">
    <property type="entry name" value="RmlC-like_jellyroll"/>
</dbReference>
<evidence type="ECO:0008006" key="3">
    <source>
        <dbReference type="Google" id="ProtNLM"/>
    </source>
</evidence>
<dbReference type="InterPro" id="IPR011051">
    <property type="entry name" value="RmlC_Cupin_sf"/>
</dbReference>
<dbReference type="PANTHER" id="PTHR43698">
    <property type="entry name" value="RIBD C-TERMINAL DOMAIN CONTAINING PROTEIN"/>
    <property type="match status" value="1"/>
</dbReference>
<dbReference type="EMBL" id="CP066831">
    <property type="protein sequence ID" value="QQM38650.1"/>
    <property type="molecule type" value="Genomic_DNA"/>
</dbReference>
<name>A0A7T7I0B3_9ACTN</name>
<accession>A0A7T7I0B3</accession>
<proteinExistence type="predicted"/>
<dbReference type="PANTHER" id="PTHR43698:SF1">
    <property type="entry name" value="BLL4564 PROTEIN"/>
    <property type="match status" value="1"/>
</dbReference>
<evidence type="ECO:0000313" key="1">
    <source>
        <dbReference type="EMBL" id="QQM38650.1"/>
    </source>
</evidence>
<dbReference type="Proteomes" id="UP000595636">
    <property type="component" value="Chromosome"/>
</dbReference>
<dbReference type="AlphaFoldDB" id="A0A7T7I0B3"/>
<evidence type="ECO:0000313" key="2">
    <source>
        <dbReference type="Proteomes" id="UP000595636"/>
    </source>
</evidence>
<dbReference type="RefSeq" id="WP_200393816.1">
    <property type="nucleotide sequence ID" value="NZ_CP066831.1"/>
</dbReference>
<organism evidence="1 2">
    <name type="scientific">Streptomyces liliifuscus</name>
    <dbReference type="NCBI Taxonomy" id="2797636"/>
    <lineage>
        <taxon>Bacteria</taxon>
        <taxon>Bacillati</taxon>
        <taxon>Actinomycetota</taxon>
        <taxon>Actinomycetes</taxon>
        <taxon>Kitasatosporales</taxon>
        <taxon>Streptomycetaceae</taxon>
        <taxon>Streptomyces</taxon>
    </lineage>
</organism>
<gene>
    <name evidence="1" type="ORF">JEQ17_03650</name>
</gene>
<protein>
    <recommendedName>
        <fullName evidence="3">Cupin domain-containing protein</fullName>
    </recommendedName>
</protein>
<keyword evidence="2" id="KW-1185">Reference proteome</keyword>
<reference evidence="1 2" key="1">
    <citation type="submission" date="2020-12" db="EMBL/GenBank/DDBJ databases">
        <title>A novel species.</title>
        <authorList>
            <person name="Li K."/>
        </authorList>
    </citation>
    <scope>NUCLEOTIDE SEQUENCE [LARGE SCALE GENOMIC DNA]</scope>
    <source>
        <strain evidence="1 2">ZYC-3</strain>
    </source>
</reference>
<dbReference type="SUPFAM" id="SSF51182">
    <property type="entry name" value="RmlC-like cupins"/>
    <property type="match status" value="1"/>
</dbReference>
<dbReference type="KEGG" id="slf:JEQ17_03650"/>
<sequence>MKFLERQPSSKGPAQRFAGDAWVDMIAEGEAPSRLRAGVVRFAPCARTAWHRHSGGQTLHATEGFGLVQARDGKVRSSASPVVSR</sequence>